<dbReference type="Proteomes" id="UP001500653">
    <property type="component" value="Unassembled WGS sequence"/>
</dbReference>
<name>A0ABN1W6F2_9PSEU</name>
<proteinExistence type="predicted"/>
<sequence>MSVTGSSVIASALADEFYRARRNPVGSDSRKREAMSARELFDVLDGKRVGFPDANGDRCSYIVASVKFSRDMGNTVAIPLESCTNPALENPESDDEKY</sequence>
<accession>A0ABN1W6F2</accession>
<evidence type="ECO:0000313" key="2">
    <source>
        <dbReference type="Proteomes" id="UP001500653"/>
    </source>
</evidence>
<comment type="caution">
    <text evidence="1">The sequence shown here is derived from an EMBL/GenBank/DDBJ whole genome shotgun (WGS) entry which is preliminary data.</text>
</comment>
<gene>
    <name evidence="1" type="ORF">GCM10009676_22920</name>
</gene>
<dbReference type="EMBL" id="BAAALN010000005">
    <property type="protein sequence ID" value="GAA1237850.1"/>
    <property type="molecule type" value="Genomic_DNA"/>
</dbReference>
<organism evidence="1 2">
    <name type="scientific">Prauserella halophila</name>
    <dbReference type="NCBI Taxonomy" id="185641"/>
    <lineage>
        <taxon>Bacteria</taxon>
        <taxon>Bacillati</taxon>
        <taxon>Actinomycetota</taxon>
        <taxon>Actinomycetes</taxon>
        <taxon>Pseudonocardiales</taxon>
        <taxon>Pseudonocardiaceae</taxon>
        <taxon>Prauserella</taxon>
    </lineage>
</organism>
<protein>
    <submittedName>
        <fullName evidence="1">Uncharacterized protein</fullName>
    </submittedName>
</protein>
<evidence type="ECO:0000313" key="1">
    <source>
        <dbReference type="EMBL" id="GAA1237850.1"/>
    </source>
</evidence>
<keyword evidence="2" id="KW-1185">Reference proteome</keyword>
<reference evidence="1 2" key="1">
    <citation type="journal article" date="2019" name="Int. J. Syst. Evol. Microbiol.">
        <title>The Global Catalogue of Microorganisms (GCM) 10K type strain sequencing project: providing services to taxonomists for standard genome sequencing and annotation.</title>
        <authorList>
            <consortium name="The Broad Institute Genomics Platform"/>
            <consortium name="The Broad Institute Genome Sequencing Center for Infectious Disease"/>
            <person name="Wu L."/>
            <person name="Ma J."/>
        </authorList>
    </citation>
    <scope>NUCLEOTIDE SEQUENCE [LARGE SCALE GENOMIC DNA]</scope>
    <source>
        <strain evidence="1 2">JCM 13023</strain>
    </source>
</reference>